<sequence>MARHQGATEHCYQVRPVSLLLRYLEETIGKSKQLMLSRDKKPQLFQVAACLSAYP</sequence>
<dbReference type="AlphaFoldDB" id="A0A9Q0YPK2"/>
<organism evidence="1 2">
    <name type="scientific">Holothuria leucospilota</name>
    <name type="common">Black long sea cucumber</name>
    <name type="synonym">Mertensiothuria leucospilota</name>
    <dbReference type="NCBI Taxonomy" id="206669"/>
    <lineage>
        <taxon>Eukaryota</taxon>
        <taxon>Metazoa</taxon>
        <taxon>Echinodermata</taxon>
        <taxon>Eleutherozoa</taxon>
        <taxon>Echinozoa</taxon>
        <taxon>Holothuroidea</taxon>
        <taxon>Aspidochirotacea</taxon>
        <taxon>Aspidochirotida</taxon>
        <taxon>Holothuriidae</taxon>
        <taxon>Holothuria</taxon>
    </lineage>
</organism>
<accession>A0A9Q0YPK2</accession>
<evidence type="ECO:0000313" key="1">
    <source>
        <dbReference type="EMBL" id="KAJ8024389.1"/>
    </source>
</evidence>
<comment type="caution">
    <text evidence="1">The sequence shown here is derived from an EMBL/GenBank/DDBJ whole genome shotgun (WGS) entry which is preliminary data.</text>
</comment>
<evidence type="ECO:0000313" key="2">
    <source>
        <dbReference type="Proteomes" id="UP001152320"/>
    </source>
</evidence>
<keyword evidence="2" id="KW-1185">Reference proteome</keyword>
<dbReference type="EMBL" id="JAIZAY010000018">
    <property type="protein sequence ID" value="KAJ8024389.1"/>
    <property type="molecule type" value="Genomic_DNA"/>
</dbReference>
<gene>
    <name evidence="1" type="ORF">HOLleu_34290</name>
</gene>
<name>A0A9Q0YPK2_HOLLE</name>
<protein>
    <submittedName>
        <fullName evidence="1">Uncharacterized protein</fullName>
    </submittedName>
</protein>
<reference evidence="1" key="1">
    <citation type="submission" date="2021-10" db="EMBL/GenBank/DDBJ databases">
        <title>Tropical sea cucumber genome reveals ecological adaptation and Cuvierian tubules defense mechanism.</title>
        <authorList>
            <person name="Chen T."/>
        </authorList>
    </citation>
    <scope>NUCLEOTIDE SEQUENCE</scope>
    <source>
        <strain evidence="1">Nanhai2018</strain>
        <tissue evidence="1">Muscle</tissue>
    </source>
</reference>
<proteinExistence type="predicted"/>
<dbReference type="Proteomes" id="UP001152320">
    <property type="component" value="Chromosome 18"/>
</dbReference>